<dbReference type="Proteomes" id="UP000309788">
    <property type="component" value="Unassembled WGS sequence"/>
</dbReference>
<dbReference type="InterPro" id="IPR008979">
    <property type="entry name" value="Galactose-bd-like_sf"/>
</dbReference>
<reference evidence="3 4" key="1">
    <citation type="submission" date="2019-05" db="EMBL/GenBank/DDBJ databases">
        <authorList>
            <person name="Qu J.-H."/>
        </authorList>
    </citation>
    <scope>NUCLEOTIDE SEQUENCE [LARGE SCALE GENOMIC DNA]</scope>
    <source>
        <strain evidence="3 4">Z12</strain>
    </source>
</reference>
<keyword evidence="1" id="KW-0732">Signal</keyword>
<dbReference type="NCBIfam" id="NF047446">
    <property type="entry name" value="barrel_OmpL47"/>
    <property type="match status" value="2"/>
</dbReference>
<evidence type="ECO:0000313" key="4">
    <source>
        <dbReference type="Proteomes" id="UP000309788"/>
    </source>
</evidence>
<sequence>MNDNALIPVARNCKNLLLNSCMCQFVKVTHLKKYIHMRPFFASFKINYKLCLVLLLAFKIPHPGFGKHIEEKHKALLLKTVHPETLDILADGCSPISTLPCSSLKVNLPFSLNFNAAVSGTIKDKNGKGTGFRTVNNYSGKRLIADGRPASTAVPGYNPSRITLTNGRLQLVANKGIDFISSNNQLNVLGVKTPDVNKIQLEVNLIKPLNGLGSQQAGLWFGLNDKNYLKLYVSGNKVELRREVNDVSSTTTGLDNPDQRTTAVIRDLNTKTVRLKMVVDFAAGTAEGFYSTDGTNYTSTGTLYDNPKLKISGMGLNSSQTHSGIFASYRNGLFPVTYNFDDFSIKDPTTSSFQPVNISFRPKGTSAPSGYKADNGLSYDATRKYGWLSSLTKKPSDYSANMRLRTGSAAANQLPLVQMQSSTNNTAAGIWEYALANGTYRVTVSAGDNGAYYDSNHQLNIEGLPAVSDFRPSSQNKFRKATATVQVSDGKLTIDAAGGSNTKMNYVTIQKAGSIADATAPVVSARLEGTLVSSKMYDKKVRIFLTATDAGGSGLKTFEYAINNGTYSRYTAPFTIEKSGDYSLKVRATDGNGNQTVSSPYLFGVSNQQTNYSFRPASAAGKVPSGYTAETGLPFDAGRGYGWLSLSTQKPADYTGNMRIRSSSGDASQLSFVQIQSATNNTAPGRWEHAVENGTYTVTVSAGDNDHYDSNHQINVEGLAAISDFRPTSKSRFRVAVATVQVGDGKLSIDADGGSNTKINYVRFVPAVKVSDTAVPVVSARLEGTLKSTGVYDKQVKIHMTASDAGGSGLSAFQYAINGGAYISYTGPLLLNKAGDYSLKVRATDANGNQAAVKTYKFSIASGVVKTFAFSSERLSFTVLRGKQVKSQSVQLTASPSTTTLQLSKTEAGWLTLPKAATGTVQFGTAQIRSDIEPGYYQALVTCSAQGYESATLLIDLHVVETLQPAPVYVNFQDPKTIPPLGYIRDSGQPFGTRSGLNQGAELEYGWKKRSDGSLLDISANGRNRNTPEDVLLATLMHMQANDLPNTWNGVRTEAYWEMKLPDGTYDVSVSVGDGDVSTTPEAHSIIVEGISFINQFVPNGKKGTISRFKTVAARVKVADGLLTIQADGGTNTKICSVSIVPVSIDPYLFWATKDVNVIMKQGSTESNTFSVVLGSSDNSAGTYSLSATYGTGAKDWIAFSSAQSGSQPQVRFDYSAAKNLTPGIYKATVKATSGPLTAASFDVQLNVVDSLRPYVISSNPVNGQTHVSLSTVSVAANNLHVPVVDGFQGGVNNKTIDSSTVLLYKLVDANAIPVKGVVQGTGGGDVISFSPSGGLEPNTVYRFVVTSGVKSYTGARFTPFESTFTTAAAKVDSSNILVAQFDKVPVAGTQNKKYTSVAIGPDDRFYALRLDGAIERYSINHSNGTLSGRKTINTLVNKYGSRSAIGLAFDPASTSRNLTVWVSHSSPGLTSAPEFDGNISRLSGDSLQKEQLVITKLPRSRRDHLVNGLAFGPDGALYMCQGSMSSAGSFDADWQRKEALLSGTVLRLDLEKMKSVTLPLNVQTTSDQSLINNAPAMSAKMSDGTYNPYGSSSPLTIYASGVRNAYDLVWHSNGQLYLPTNGSGGGGNSPVSVAGTRRSDGSLYNGPQVDSTRMIKAQNDWLFRVNPNKTVGFYGHPNPLRGEYVLNRGYLDNPLYLPSVKPDANYRPGYNFGLNNSPNGVLEYKSGNFNNALKGKLLVCRFSGGGDIAVMQPGAMTKSKDTSADNIYDIVRVTTGSGNNGLVGMSAFGNPLDITEDVTNGNLYVVEYNWNDSPNLVSQITLLRARATTAAAPVLRVATARQQEPGEEESYAVTMSNDADSTLLIRDITITGEDAARFRVADLQLPNSRQPIALQKNSPVSFRVLGNRSGTQLRKATLVITSMDQTVREVDISDVFLKESDVESQQESARSLSVYPNPAGAGEPVHVVLSGFNTREPVSIYLYDLQGNIIRSFSGITGRDGTLTTQMLPANTDIKSFIIKAVFATGTKSAKVIHFK</sequence>
<dbReference type="InterPro" id="IPR011042">
    <property type="entry name" value="6-blade_b-propeller_TolB-like"/>
</dbReference>
<dbReference type="SUPFAM" id="SSF49785">
    <property type="entry name" value="Galactose-binding domain-like"/>
    <property type="match status" value="3"/>
</dbReference>
<comment type="caution">
    <text evidence="3">The sequence shown here is derived from an EMBL/GenBank/DDBJ whole genome shotgun (WGS) entry which is preliminary data.</text>
</comment>
<dbReference type="PANTHER" id="PTHR19328:SF75">
    <property type="entry name" value="ALDOSE SUGAR DEHYDROGENASE YLII"/>
    <property type="match status" value="1"/>
</dbReference>
<feature type="domain" description="SbsA Ig-like" evidence="2">
    <location>
        <begin position="1252"/>
        <end position="1367"/>
    </location>
</feature>
<dbReference type="GO" id="GO:0004553">
    <property type="term" value="F:hydrolase activity, hydrolyzing O-glycosyl compounds"/>
    <property type="evidence" value="ECO:0007669"/>
    <property type="project" value="UniProtKB-ARBA"/>
</dbReference>
<dbReference type="PANTHER" id="PTHR19328">
    <property type="entry name" value="HEDGEHOG-INTERACTING PROTEIN"/>
    <property type="match status" value="1"/>
</dbReference>
<evidence type="ECO:0000313" key="3">
    <source>
        <dbReference type="EMBL" id="TLU96339.1"/>
    </source>
</evidence>
<dbReference type="Gene3D" id="2.120.10.30">
    <property type="entry name" value="TolB, C-terminal domain"/>
    <property type="match status" value="1"/>
</dbReference>
<dbReference type="Gene3D" id="2.60.120.430">
    <property type="entry name" value="Galactose-binding lectin"/>
    <property type="match status" value="3"/>
</dbReference>
<accession>A0A5R9KJP1</accession>
<dbReference type="OrthoDB" id="9770043at2"/>
<protein>
    <recommendedName>
        <fullName evidence="2">SbsA Ig-like domain-containing protein</fullName>
    </recommendedName>
</protein>
<name>A0A5R9KJP1_9BACT</name>
<gene>
    <name evidence="3" type="ORF">FEM55_04145</name>
</gene>
<evidence type="ECO:0000259" key="2">
    <source>
        <dbReference type="Pfam" id="PF13205"/>
    </source>
</evidence>
<dbReference type="InterPro" id="IPR011041">
    <property type="entry name" value="Quinoprot_gluc/sorb_DH_b-prop"/>
</dbReference>
<organism evidence="3 4">
    <name type="scientific">Dyadobacter sediminis</name>
    <dbReference type="NCBI Taxonomy" id="1493691"/>
    <lineage>
        <taxon>Bacteria</taxon>
        <taxon>Pseudomonadati</taxon>
        <taxon>Bacteroidota</taxon>
        <taxon>Cytophagia</taxon>
        <taxon>Cytophagales</taxon>
        <taxon>Spirosomataceae</taxon>
        <taxon>Dyadobacter</taxon>
    </lineage>
</organism>
<dbReference type="InterPro" id="IPR013320">
    <property type="entry name" value="ConA-like_dom_sf"/>
</dbReference>
<keyword evidence="4" id="KW-1185">Reference proteome</keyword>
<dbReference type="Gene3D" id="2.60.120.200">
    <property type="match status" value="1"/>
</dbReference>
<dbReference type="Pfam" id="PF13205">
    <property type="entry name" value="Big_5"/>
    <property type="match status" value="1"/>
</dbReference>
<dbReference type="SUPFAM" id="SSF49899">
    <property type="entry name" value="Concanavalin A-like lectins/glucanases"/>
    <property type="match status" value="1"/>
</dbReference>
<dbReference type="EMBL" id="VCEI01000011">
    <property type="protein sequence ID" value="TLU96339.1"/>
    <property type="molecule type" value="Genomic_DNA"/>
</dbReference>
<dbReference type="GO" id="GO:0005975">
    <property type="term" value="P:carbohydrate metabolic process"/>
    <property type="evidence" value="ECO:0007669"/>
    <property type="project" value="UniProtKB-ARBA"/>
</dbReference>
<dbReference type="InterPro" id="IPR032812">
    <property type="entry name" value="SbsA_Ig"/>
</dbReference>
<proteinExistence type="predicted"/>
<dbReference type="SUPFAM" id="SSF50952">
    <property type="entry name" value="Soluble quinoprotein glucose dehydrogenase"/>
    <property type="match status" value="1"/>
</dbReference>
<evidence type="ECO:0000256" key="1">
    <source>
        <dbReference type="ARBA" id="ARBA00022729"/>
    </source>
</evidence>
<dbReference type="InterPro" id="IPR058094">
    <property type="entry name" value="Ig-like_OmpL47-like"/>
</dbReference>